<feature type="transmembrane region" description="Helical" evidence="1">
    <location>
        <begin position="111"/>
        <end position="129"/>
    </location>
</feature>
<gene>
    <name evidence="2" type="ORF">SAMN05421879_1347</name>
</gene>
<feature type="transmembrane region" description="Helical" evidence="1">
    <location>
        <begin position="9"/>
        <end position="35"/>
    </location>
</feature>
<feature type="transmembrane region" description="Helical" evidence="1">
    <location>
        <begin position="55"/>
        <end position="76"/>
    </location>
</feature>
<keyword evidence="1" id="KW-0472">Membrane</keyword>
<feature type="transmembrane region" description="Helical" evidence="1">
    <location>
        <begin position="88"/>
        <end position="105"/>
    </location>
</feature>
<protein>
    <recommendedName>
        <fullName evidence="4">TspO and MBR related proteins</fullName>
    </recommendedName>
</protein>
<feature type="transmembrane region" description="Helical" evidence="1">
    <location>
        <begin position="237"/>
        <end position="257"/>
    </location>
</feature>
<reference evidence="3" key="1">
    <citation type="submission" date="2017-08" db="EMBL/GenBank/DDBJ databases">
        <authorList>
            <person name="Varghese N."/>
            <person name="Submissions S."/>
        </authorList>
    </citation>
    <scope>NUCLEOTIDE SEQUENCE [LARGE SCALE GENOMIC DNA]</scope>
    <source>
        <strain evidence="3">USBA17B2</strain>
    </source>
</reference>
<dbReference type="Proteomes" id="UP000219688">
    <property type="component" value="Unassembled WGS sequence"/>
</dbReference>
<keyword evidence="1" id="KW-0812">Transmembrane</keyword>
<evidence type="ECO:0000256" key="1">
    <source>
        <dbReference type="SAM" id="Phobius"/>
    </source>
</evidence>
<dbReference type="RefSeq" id="WP_097189450.1">
    <property type="nucleotide sequence ID" value="NZ_OBQK01000034.1"/>
</dbReference>
<keyword evidence="3" id="KW-1185">Reference proteome</keyword>
<evidence type="ECO:0000313" key="3">
    <source>
        <dbReference type="Proteomes" id="UP000219688"/>
    </source>
</evidence>
<dbReference type="EMBL" id="OBQK01000034">
    <property type="protein sequence ID" value="SOC58397.1"/>
    <property type="molecule type" value="Genomic_DNA"/>
</dbReference>
<dbReference type="AlphaFoldDB" id="A0A285VWY1"/>
<dbReference type="PANTHER" id="PTHR33802:SF1">
    <property type="entry name" value="XK-RELATED PROTEIN"/>
    <property type="match status" value="1"/>
</dbReference>
<dbReference type="Gene3D" id="1.20.1260.100">
    <property type="entry name" value="TspO/MBR protein"/>
    <property type="match status" value="1"/>
</dbReference>
<accession>A0A285VWY1</accession>
<feature type="transmembrane region" description="Helical" evidence="1">
    <location>
        <begin position="207"/>
        <end position="225"/>
    </location>
</feature>
<organism evidence="2 3">
    <name type="scientific">Ornithinimicrobium cerasi</name>
    <dbReference type="NCBI Taxonomy" id="2248773"/>
    <lineage>
        <taxon>Bacteria</taxon>
        <taxon>Bacillati</taxon>
        <taxon>Actinomycetota</taxon>
        <taxon>Actinomycetes</taxon>
        <taxon>Micrococcales</taxon>
        <taxon>Ornithinimicrobiaceae</taxon>
        <taxon>Ornithinimicrobium</taxon>
    </lineage>
</organism>
<dbReference type="PANTHER" id="PTHR33802">
    <property type="entry name" value="SI:CH211-161H7.5-RELATED"/>
    <property type="match status" value="1"/>
</dbReference>
<feature type="transmembrane region" description="Helical" evidence="1">
    <location>
        <begin position="150"/>
        <end position="170"/>
    </location>
</feature>
<name>A0A285VWY1_9MICO</name>
<feature type="transmembrane region" description="Helical" evidence="1">
    <location>
        <begin position="182"/>
        <end position="200"/>
    </location>
</feature>
<dbReference type="InterPro" id="IPR038330">
    <property type="entry name" value="TspO/MBR-related_sf"/>
</dbReference>
<sequence length="267" mass="27824">MSTLRRDQLIVTLAAVLWIGGTLVGTGLVGGTGGVEEQGEGLFSDSTTLIAPHGPAFSIWSVIYLFLAGYVVWQWLPDGARSERARRTRLPAAASLALNGLWLLVVFAGWILVSVLVILGIALSLGLVLRRTAGLPDEGLAPRVLVSGTFGLYLGWVCVATCANIASWLVGLGVPTDGRVPTLVTLAVLAVVVVLAWYLLGRTPDRVFRGAFTAAVTWGVAWVSVGRFVGDLHSDTVGYAAALAAVCVAALGVLALVRRGRAVPAGA</sequence>
<proteinExistence type="predicted"/>
<evidence type="ECO:0000313" key="2">
    <source>
        <dbReference type="EMBL" id="SOC58397.1"/>
    </source>
</evidence>
<evidence type="ECO:0008006" key="4">
    <source>
        <dbReference type="Google" id="ProtNLM"/>
    </source>
</evidence>
<keyword evidence="1" id="KW-1133">Transmembrane helix</keyword>